<evidence type="ECO:0000313" key="2">
    <source>
        <dbReference type="Proteomes" id="UP000175989"/>
    </source>
</evidence>
<name>A0A1E7WDK6_9BURK</name>
<evidence type="ECO:0000313" key="1">
    <source>
        <dbReference type="EMBL" id="OEZ95990.1"/>
    </source>
</evidence>
<comment type="caution">
    <text evidence="1">The sequence shown here is derived from an EMBL/GenBank/DDBJ whole genome shotgun (WGS) entry which is preliminary data.</text>
</comment>
<dbReference type="EMBL" id="LROM01000115">
    <property type="protein sequence ID" value="OEZ95990.1"/>
    <property type="molecule type" value="Genomic_DNA"/>
</dbReference>
<dbReference type="GeneID" id="43167067"/>
<protein>
    <submittedName>
        <fullName evidence="1">Uncharacterized protein</fullName>
    </submittedName>
</protein>
<dbReference type="Proteomes" id="UP000175989">
    <property type="component" value="Unassembled WGS sequence"/>
</dbReference>
<accession>A0A1E7WDK6</accession>
<sequence>MTTATANINTIAAAPKAPRRSWKAIVRRIFELWAEPYSHGPYQPL</sequence>
<keyword evidence="2" id="KW-1185">Reference proteome</keyword>
<dbReference type="AlphaFoldDB" id="A0A1E7WDK6"/>
<proteinExistence type="predicted"/>
<gene>
    <name evidence="1" type="ORF">DUPY_40910</name>
</gene>
<reference evidence="2" key="1">
    <citation type="journal article" date="2016" name="Front. Microbiol.">
        <title>Molecular Keys to the Janthinobacterium and Duganella spp. Interaction with the Plant Pathogen Fusarium graminearum.</title>
        <authorList>
            <person name="Haack F.S."/>
            <person name="Poehlein A."/>
            <person name="Kroger C."/>
            <person name="Voigt C.A."/>
            <person name="Piepenbring M."/>
            <person name="Bode H.B."/>
            <person name="Daniel R."/>
            <person name="Schafer W."/>
            <person name="Streit W.R."/>
        </authorList>
    </citation>
    <scope>NUCLEOTIDE SEQUENCE [LARGE SCALE GENOMIC DNA]</scope>
    <source>
        <strain evidence="2">T54</strain>
    </source>
</reference>
<dbReference type="RefSeq" id="WP_019924896.1">
    <property type="nucleotide sequence ID" value="NZ_LROM01000115.1"/>
</dbReference>
<organism evidence="1 2">
    <name type="scientific">Duganella phyllosphaerae</name>
    <dbReference type="NCBI Taxonomy" id="762836"/>
    <lineage>
        <taxon>Bacteria</taxon>
        <taxon>Pseudomonadati</taxon>
        <taxon>Pseudomonadota</taxon>
        <taxon>Betaproteobacteria</taxon>
        <taxon>Burkholderiales</taxon>
        <taxon>Oxalobacteraceae</taxon>
        <taxon>Telluria group</taxon>
        <taxon>Duganella</taxon>
    </lineage>
</organism>